<dbReference type="SUPFAM" id="SSF143447">
    <property type="entry name" value="AMMECR1-like"/>
    <property type="match status" value="1"/>
</dbReference>
<dbReference type="NCBIfam" id="TIGR00296">
    <property type="entry name" value="TIGR00296 family protein"/>
    <property type="match status" value="1"/>
</dbReference>
<dbReference type="PROSITE" id="PS51112">
    <property type="entry name" value="AMMECR1"/>
    <property type="match status" value="1"/>
</dbReference>
<sequence>MKTGNAPKGKIEDKVLKEKRGAFVTLKVNDQLRGCIGYPLPCKPLWETISDVAISAATQDFRFESITLEELPDTKIEISVLSLPKPIKDAKEIEVGKHGIIISKGPCKGLLLPQVPLEWKWDLETYLSHGCLKA</sequence>
<dbReference type="InterPro" id="IPR027623">
    <property type="entry name" value="AmmeMemoSam_A"/>
</dbReference>
<reference evidence="2" key="1">
    <citation type="journal article" date="2014" name="Front. Microbiol.">
        <title>High frequency of phylogenetically diverse reductive dehalogenase-homologous genes in deep subseafloor sedimentary metagenomes.</title>
        <authorList>
            <person name="Kawai M."/>
            <person name="Futagami T."/>
            <person name="Toyoda A."/>
            <person name="Takaki Y."/>
            <person name="Nishi S."/>
            <person name="Hori S."/>
            <person name="Arai W."/>
            <person name="Tsubouchi T."/>
            <person name="Morono Y."/>
            <person name="Uchiyama I."/>
            <person name="Ito T."/>
            <person name="Fujiyama A."/>
            <person name="Inagaki F."/>
            <person name="Takami H."/>
        </authorList>
    </citation>
    <scope>NUCLEOTIDE SEQUENCE</scope>
    <source>
        <strain evidence="2">Expedition CK06-06</strain>
    </source>
</reference>
<organism evidence="2">
    <name type="scientific">marine sediment metagenome</name>
    <dbReference type="NCBI Taxonomy" id="412755"/>
    <lineage>
        <taxon>unclassified sequences</taxon>
        <taxon>metagenomes</taxon>
        <taxon>ecological metagenomes</taxon>
    </lineage>
</organism>
<evidence type="ECO:0000259" key="1">
    <source>
        <dbReference type="PROSITE" id="PS51112"/>
    </source>
</evidence>
<dbReference type="InterPro" id="IPR036071">
    <property type="entry name" value="AMMECR1_dom_sf"/>
</dbReference>
<accession>X0SWN3</accession>
<dbReference type="PANTHER" id="PTHR13016">
    <property type="entry name" value="AMMECR1 HOMOLOG"/>
    <property type="match status" value="1"/>
</dbReference>
<feature type="non-terminal residue" evidence="2">
    <location>
        <position position="134"/>
    </location>
</feature>
<dbReference type="PANTHER" id="PTHR13016:SF0">
    <property type="entry name" value="AMME SYNDROME CANDIDATE GENE 1 PROTEIN"/>
    <property type="match status" value="1"/>
</dbReference>
<comment type="caution">
    <text evidence="2">The sequence shown here is derived from an EMBL/GenBank/DDBJ whole genome shotgun (WGS) entry which is preliminary data.</text>
</comment>
<dbReference type="AlphaFoldDB" id="X0SWN3"/>
<gene>
    <name evidence="2" type="ORF">S01H1_12426</name>
</gene>
<name>X0SWN3_9ZZZZ</name>
<dbReference type="Gene3D" id="3.30.700.20">
    <property type="entry name" value="Hypothetical protein ph0010, domain 1"/>
    <property type="match status" value="1"/>
</dbReference>
<evidence type="ECO:0000313" key="2">
    <source>
        <dbReference type="EMBL" id="GAF68215.1"/>
    </source>
</evidence>
<dbReference type="Pfam" id="PF01871">
    <property type="entry name" value="AMMECR1"/>
    <property type="match status" value="1"/>
</dbReference>
<feature type="domain" description="AMMECR1" evidence="1">
    <location>
        <begin position="1"/>
        <end position="134"/>
    </location>
</feature>
<dbReference type="EMBL" id="BARS01006378">
    <property type="protein sequence ID" value="GAF68215.1"/>
    <property type="molecule type" value="Genomic_DNA"/>
</dbReference>
<dbReference type="InterPro" id="IPR023473">
    <property type="entry name" value="AMMECR1"/>
</dbReference>
<protein>
    <recommendedName>
        <fullName evidence="1">AMMECR1 domain-containing protein</fullName>
    </recommendedName>
</protein>
<dbReference type="InterPro" id="IPR027485">
    <property type="entry name" value="AMMECR1_N"/>
</dbReference>
<dbReference type="NCBIfam" id="TIGR04335">
    <property type="entry name" value="AmmeMemoSam_A"/>
    <property type="match status" value="1"/>
</dbReference>
<proteinExistence type="predicted"/>
<dbReference type="InterPro" id="IPR002733">
    <property type="entry name" value="AMMECR1_domain"/>
</dbReference>